<feature type="non-terminal residue" evidence="1">
    <location>
        <position position="63"/>
    </location>
</feature>
<sequence>MIGDKSAWTLDTLNSSLLEEFEKRLVSIAKPQFSRSTWTHILIAYDALGTSNSWASLYLNGEK</sequence>
<organism evidence="1 2">
    <name type="scientific">Okeania hirsuta</name>
    <dbReference type="NCBI Taxonomy" id="1458930"/>
    <lineage>
        <taxon>Bacteria</taxon>
        <taxon>Bacillati</taxon>
        <taxon>Cyanobacteriota</taxon>
        <taxon>Cyanophyceae</taxon>
        <taxon>Oscillatoriophycideae</taxon>
        <taxon>Oscillatoriales</taxon>
        <taxon>Microcoleaceae</taxon>
        <taxon>Okeania</taxon>
    </lineage>
</organism>
<dbReference type="AlphaFoldDB" id="A0A3N6R084"/>
<keyword evidence="2" id="KW-1185">Reference proteome</keyword>
<accession>A0A3N6R084</accession>
<gene>
    <name evidence="1" type="ORF">D5R40_32720</name>
</gene>
<evidence type="ECO:0000313" key="1">
    <source>
        <dbReference type="EMBL" id="RQH18929.1"/>
    </source>
</evidence>
<evidence type="ECO:0000313" key="2">
    <source>
        <dbReference type="Proteomes" id="UP000269154"/>
    </source>
</evidence>
<name>A0A3N6R084_9CYAN</name>
<reference evidence="1 2" key="1">
    <citation type="journal article" date="2018" name="ACS Chem. Biol.">
        <title>Ketoreductase domain dysfunction expands chemodiversity: malyngamide biosynthesis in the cyanobacterium Okeania hirsuta.</title>
        <authorList>
            <person name="Moss N.A."/>
            <person name="Leao T."/>
            <person name="Rankin M."/>
            <person name="McCullough T.M."/>
            <person name="Qu P."/>
            <person name="Korobeynikov A."/>
            <person name="Smith J.L."/>
            <person name="Gerwick L."/>
            <person name="Gerwick W.H."/>
        </authorList>
    </citation>
    <scope>NUCLEOTIDE SEQUENCE [LARGE SCALE GENOMIC DNA]</scope>
    <source>
        <strain evidence="1 2">PAB10Feb10-1</strain>
    </source>
</reference>
<dbReference type="EMBL" id="RCBY01000459">
    <property type="protein sequence ID" value="RQH18929.1"/>
    <property type="molecule type" value="Genomic_DNA"/>
</dbReference>
<comment type="caution">
    <text evidence="1">The sequence shown here is derived from an EMBL/GenBank/DDBJ whole genome shotgun (WGS) entry which is preliminary data.</text>
</comment>
<protein>
    <submittedName>
        <fullName evidence="1">Uncharacterized protein</fullName>
    </submittedName>
</protein>
<dbReference type="Proteomes" id="UP000269154">
    <property type="component" value="Unassembled WGS sequence"/>
</dbReference>
<proteinExistence type="predicted"/>